<name>A0A6H0X5B0_BPTWO</name>
<organism evidence="1 2">
    <name type="scientific">Staphylococcus phage Twort (strain DSM 17442 / HER 48)</name>
    <name type="common">Bacteriophage Twort</name>
    <dbReference type="NCBI Taxonomy" id="2908167"/>
    <lineage>
        <taxon>Viruses</taxon>
        <taxon>Duplodnaviria</taxon>
        <taxon>Heunggongvirae</taxon>
        <taxon>Uroviricota</taxon>
        <taxon>Caudoviricetes</taxon>
        <taxon>Herelleviridae</taxon>
        <taxon>Twortvirinae</taxon>
        <taxon>Twortvirus</taxon>
        <taxon>Twortvirus twort</taxon>
    </lineage>
</organism>
<sequence>MFYSERRTTCKERQRKKHYSQMTLQEKKDCVSLLQNVFEQCKFFKMTPHFKEKSLTRIDFDLLKNFILHNNYAFLNIIEYNETKTRYNTQKRIVLKYPEIVKVKGIPCFQYLVITNNGKLVTTYYNKINDVHKTLDLTYYDKNLKISVDIY</sequence>
<proteinExistence type="predicted"/>
<protein>
    <submittedName>
        <fullName evidence="1">Uncharacterized protein</fullName>
    </submittedName>
</protein>
<evidence type="ECO:0000313" key="1">
    <source>
        <dbReference type="EMBL" id="QIW89108.1"/>
    </source>
</evidence>
<accession>A0A6H0X5B0</accession>
<organismHost>
    <name type="scientific">Twortvirus twort</name>
    <dbReference type="NCBI Taxonomy" id="55510"/>
</organismHost>
<dbReference type="RefSeq" id="YP_238560.1">
    <property type="nucleotide sequence ID" value="NC_007021.1"/>
</dbReference>
<evidence type="ECO:0000313" key="2">
    <source>
        <dbReference type="Proteomes" id="UP000503318"/>
    </source>
</evidence>
<dbReference type="Proteomes" id="UP000503318">
    <property type="component" value="Segment"/>
</dbReference>
<dbReference type="KEGG" id="vg:5130306"/>
<reference evidence="1 2" key="1">
    <citation type="submission" date="2020-03" db="EMBL/GenBank/DDBJ databases">
        <title>Variable regions in the genome of staphylococcal bacteriophage Twort.</title>
        <authorList>
            <person name="Glowacka-Rutkowska A."/>
            <person name="Gawor J."/>
            <person name="Lobocka M."/>
        </authorList>
    </citation>
    <scope>NUCLEOTIDE SEQUENCE [LARGE SCALE GENOMIC DNA]</scope>
</reference>
<dbReference type="OrthoDB" id="12169at10239"/>
<gene>
    <name evidence="1" type="ORF">TwortDSMZ_109</name>
</gene>
<dbReference type="EMBL" id="MT151386">
    <property type="protein sequence ID" value="QIW89108.1"/>
    <property type="molecule type" value="Genomic_DNA"/>
</dbReference>